<evidence type="ECO:0000313" key="5">
    <source>
        <dbReference type="Proteomes" id="UP000002489"/>
    </source>
</evidence>
<reference evidence="4" key="2">
    <citation type="submission" date="2025-08" db="UniProtKB">
        <authorList>
            <consortium name="EnsemblFungi"/>
        </authorList>
    </citation>
    <scope>IDENTIFICATION</scope>
    <source>
        <strain evidence="4">4287 / CBS 123668 / FGSC 9935 / NRRL 34936</strain>
    </source>
</reference>
<feature type="compositionally biased region" description="Low complexity" evidence="1">
    <location>
        <begin position="306"/>
        <end position="324"/>
    </location>
</feature>
<feature type="compositionally biased region" description="Low complexity" evidence="1">
    <location>
        <begin position="337"/>
        <end position="349"/>
    </location>
</feature>
<organism evidence="4 5">
    <name type="scientific">Fusarium oxysporum (strain Fo5176)</name>
    <name type="common">Fusarium vascular wilt</name>
    <dbReference type="NCBI Taxonomy" id="660025"/>
    <lineage>
        <taxon>Eukaryota</taxon>
        <taxon>Fungi</taxon>
        <taxon>Dikarya</taxon>
        <taxon>Ascomycota</taxon>
        <taxon>Pezizomycotina</taxon>
        <taxon>Sordariomycetes</taxon>
        <taxon>Hypocreomycetidae</taxon>
        <taxon>Hypocreales</taxon>
        <taxon>Nectriaceae</taxon>
        <taxon>Fusarium</taxon>
        <taxon>Fusarium oxysporum species complex</taxon>
    </lineage>
</organism>
<dbReference type="Pfam" id="PF25485">
    <property type="entry name" value="DUF7908"/>
    <property type="match status" value="1"/>
</dbReference>
<feature type="domain" description="DUF7908" evidence="3">
    <location>
        <begin position="170"/>
        <end position="239"/>
    </location>
</feature>
<keyword evidence="2" id="KW-0732">Signal</keyword>
<gene>
    <name evidence="4" type="primary">28954919</name>
</gene>
<evidence type="ECO:0000256" key="2">
    <source>
        <dbReference type="SAM" id="SignalP"/>
    </source>
</evidence>
<feature type="compositionally biased region" description="Low complexity" evidence="1">
    <location>
        <begin position="284"/>
        <end position="294"/>
    </location>
</feature>
<evidence type="ECO:0000313" key="4">
    <source>
        <dbReference type="EnsemblFungi" id="FOXG_13674P0"/>
    </source>
</evidence>
<dbReference type="VEuPathDB" id="FungiDB:FOXG_13674"/>
<proteinExistence type="predicted"/>
<feature type="region of interest" description="Disordered" evidence="1">
    <location>
        <begin position="284"/>
        <end position="324"/>
    </location>
</feature>
<dbReference type="InterPro" id="IPR057230">
    <property type="entry name" value="DUF7908"/>
</dbReference>
<accession>A0A0D2YBJ6</accession>
<feature type="compositionally biased region" description="Polar residues" evidence="1">
    <location>
        <begin position="50"/>
        <end position="73"/>
    </location>
</feature>
<feature type="compositionally biased region" description="Polar residues" evidence="1">
    <location>
        <begin position="362"/>
        <end position="383"/>
    </location>
</feature>
<reference evidence="5" key="1">
    <citation type="journal article" date="2012" name="Mol. Plant Microbe Interact.">
        <title>A highly conserved effector in Fusarium oxysporum is required for full virulence on Arabidopsis.</title>
        <authorList>
            <person name="Thatcher L.F."/>
            <person name="Gardiner D.M."/>
            <person name="Kazan K."/>
            <person name="Manners J."/>
        </authorList>
    </citation>
    <scope>NUCLEOTIDE SEQUENCE [LARGE SCALE GENOMIC DNA]</scope>
    <source>
        <strain evidence="5">Fo5176</strain>
    </source>
</reference>
<feature type="chain" id="PRO_5010613826" description="DUF7908 domain-containing protein" evidence="2">
    <location>
        <begin position="19"/>
        <end position="383"/>
    </location>
</feature>
<protein>
    <recommendedName>
        <fullName evidence="3">DUF7908 domain-containing protein</fullName>
    </recommendedName>
</protein>
<dbReference type="EnsemblFungi" id="FOXG_13674T0">
    <property type="protein sequence ID" value="FOXG_13674P0"/>
    <property type="gene ID" value="FOXG_13674"/>
</dbReference>
<dbReference type="Proteomes" id="UP000002489">
    <property type="component" value="Unassembled WGS sequence"/>
</dbReference>
<feature type="signal peptide" evidence="2">
    <location>
        <begin position="1"/>
        <end position="18"/>
    </location>
</feature>
<evidence type="ECO:0000259" key="3">
    <source>
        <dbReference type="Pfam" id="PF25485"/>
    </source>
</evidence>
<name>A0A0D2YBJ6_FUSOF</name>
<evidence type="ECO:0000256" key="1">
    <source>
        <dbReference type="SAM" id="MobiDB-lite"/>
    </source>
</evidence>
<feature type="region of interest" description="Disordered" evidence="1">
    <location>
        <begin position="337"/>
        <end position="383"/>
    </location>
</feature>
<feature type="compositionally biased region" description="Polar residues" evidence="1">
    <location>
        <begin position="295"/>
        <end position="305"/>
    </location>
</feature>
<dbReference type="AlphaFoldDB" id="A0A0D2YBJ6"/>
<sequence length="383" mass="39079">MKSQILLTTALGASGVLSQVDHGAMSLDTWCVAYLSTYLVPVANPGQPMGVSSSQPTFAGNSSVPVTQTESQSALTSDTSVFTSVAVSSIVEIKPTDAQSGSETVSFDSTAGTLTDQITSASSESTISTDALTTSTSIIEPPGRSVIFLISAPNTRKRQNTDKDGVPFFYDGEDYKELAMGPTPPAGAVTRLFTTAGQSLQVDLPGGEAGFCQTSDGRVYVTFTSGPAGCEAVSLDVYDERQCQNGRLVGIDATTSAIKTATSEVISSGNATSAEDFVTIETTETTSESIATSSNVAQTQSVGPVSQTTHSEASTAASSSAVESTTSVLSTTTIAVSDASTQSQASSSVLGESTTDEVFPTTAPSLVSASAQAEESTSIEPSS</sequence>
<feature type="region of interest" description="Disordered" evidence="1">
    <location>
        <begin position="49"/>
        <end position="73"/>
    </location>
</feature>